<dbReference type="AlphaFoldDB" id="A0A7H9BH82"/>
<evidence type="ECO:0000256" key="4">
    <source>
        <dbReference type="ARBA" id="ARBA00023136"/>
    </source>
</evidence>
<dbReference type="GO" id="GO:0016020">
    <property type="term" value="C:membrane"/>
    <property type="evidence" value="ECO:0007669"/>
    <property type="project" value="UniProtKB-SubCell"/>
</dbReference>
<accession>A0A7H9BH82</accession>
<feature type="transmembrane region" description="Helical" evidence="5">
    <location>
        <begin position="466"/>
        <end position="487"/>
    </location>
</feature>
<evidence type="ECO:0000313" key="6">
    <source>
        <dbReference type="EMBL" id="QLG87616.1"/>
    </source>
</evidence>
<evidence type="ECO:0000256" key="3">
    <source>
        <dbReference type="ARBA" id="ARBA00022989"/>
    </source>
</evidence>
<keyword evidence="2 5" id="KW-0812">Transmembrane</keyword>
<name>A0A7H9BH82_9NEIS</name>
<keyword evidence="4 5" id="KW-0472">Membrane</keyword>
<dbReference type="SUPFAM" id="SSF144083">
    <property type="entry name" value="Magnesium transport protein CorA, transmembrane region"/>
    <property type="match status" value="1"/>
</dbReference>
<evidence type="ECO:0000256" key="5">
    <source>
        <dbReference type="SAM" id="Phobius"/>
    </source>
</evidence>
<sequence length="553" mass="64353">MATSTDVIVKHFRQILIWPLQLMPMPHKPGESSAMGQQWKIMQQEAAEGSPWQPRATEFDAAPENFEERHYREFVTFLPYVQRFLYGENASQSSNVAGYGLSPLHVFRRQDIRTVLMMFKDGTVHHFTVAHIDLYFFYDVDVVILAFEIAGENLPLKRVQDALFRFGRAFPAQWDEDKTAANCLRKVAWLDGVGDVISESDYEDRANYLSHLGRHRAPRMASHWEFLLNPLVLHHSAAKGNLRYRQIEYHRMPILAYLAVDDPFKLSDEDFYRLGMVTRPGNNDAAAYTQKTFEEFERQCCFDRFWVPERKHSSASTRMMCNGHAFVMVGMHSNQFYSDPYTGVLGQFRHQHFLMALIAHFHKAALLMFSDRLAVALSELNLQNVRSIRTFKREIRLLLEGFLRFNQRYWFREVSNQIVSDQLFQMMSRHLETNRLHSDVKESVQSMNQYLENEDLRRQADTVVRLTVVTVFGLLGTTITGFLGMNLFSLADESLSTKIWYFIAVSAPITWLIFYTVAKSKALAEFLDAMSDERVSLRRTLKTLANVWRKKKS</sequence>
<dbReference type="KEGG" id="chiz:HQ393_04735"/>
<dbReference type="RefSeq" id="WP_179357698.1">
    <property type="nucleotide sequence ID" value="NZ_CP058627.1"/>
</dbReference>
<dbReference type="Proteomes" id="UP000509597">
    <property type="component" value="Chromosome"/>
</dbReference>
<keyword evidence="7" id="KW-1185">Reference proteome</keyword>
<evidence type="ECO:0000256" key="2">
    <source>
        <dbReference type="ARBA" id="ARBA00022692"/>
    </source>
</evidence>
<evidence type="ECO:0000256" key="1">
    <source>
        <dbReference type="ARBA" id="ARBA00004141"/>
    </source>
</evidence>
<dbReference type="Gene3D" id="1.20.58.340">
    <property type="entry name" value="Magnesium transport protein CorA, transmembrane region"/>
    <property type="match status" value="1"/>
</dbReference>
<evidence type="ECO:0000313" key="7">
    <source>
        <dbReference type="Proteomes" id="UP000509597"/>
    </source>
</evidence>
<feature type="transmembrane region" description="Helical" evidence="5">
    <location>
        <begin position="499"/>
        <end position="518"/>
    </location>
</feature>
<proteinExistence type="predicted"/>
<reference evidence="6 7" key="1">
    <citation type="submission" date="2020-07" db="EMBL/GenBank/DDBJ databases">
        <title>Complete genome sequence of Chitinibacter sp. 2T18.</title>
        <authorList>
            <person name="Bae J.-W."/>
            <person name="Choi J.-W."/>
        </authorList>
    </citation>
    <scope>NUCLEOTIDE SEQUENCE [LARGE SCALE GENOMIC DNA]</scope>
    <source>
        <strain evidence="6 7">2T18</strain>
    </source>
</reference>
<comment type="subcellular location">
    <subcellularLocation>
        <location evidence="1">Membrane</location>
        <topology evidence="1">Multi-pass membrane protein</topology>
    </subcellularLocation>
</comment>
<organism evidence="6 7">
    <name type="scientific">Chitinibacter bivalviorum</name>
    <dbReference type="NCBI Taxonomy" id="2739434"/>
    <lineage>
        <taxon>Bacteria</taxon>
        <taxon>Pseudomonadati</taxon>
        <taxon>Pseudomonadota</taxon>
        <taxon>Betaproteobacteria</taxon>
        <taxon>Neisseriales</taxon>
        <taxon>Chitinibacteraceae</taxon>
        <taxon>Chitinibacter</taxon>
    </lineage>
</organism>
<gene>
    <name evidence="6" type="ORF">HQ393_04735</name>
</gene>
<dbReference type="EMBL" id="CP058627">
    <property type="protein sequence ID" value="QLG87616.1"/>
    <property type="molecule type" value="Genomic_DNA"/>
</dbReference>
<protein>
    <recommendedName>
        <fullName evidence="8">CorA-like Mg2+ transporter protein</fullName>
    </recommendedName>
</protein>
<keyword evidence="3 5" id="KW-1133">Transmembrane helix</keyword>
<dbReference type="InterPro" id="IPR045863">
    <property type="entry name" value="CorA_TM1_TM2"/>
</dbReference>
<evidence type="ECO:0008006" key="8">
    <source>
        <dbReference type="Google" id="ProtNLM"/>
    </source>
</evidence>